<dbReference type="Proteomes" id="UP000747542">
    <property type="component" value="Unassembled WGS sequence"/>
</dbReference>
<dbReference type="SUPFAM" id="SSF53300">
    <property type="entry name" value="vWA-like"/>
    <property type="match status" value="1"/>
</dbReference>
<feature type="compositionally biased region" description="Pro residues" evidence="1">
    <location>
        <begin position="631"/>
        <end position="645"/>
    </location>
</feature>
<dbReference type="PROSITE" id="PS50234">
    <property type="entry name" value="VWFA"/>
    <property type="match status" value="1"/>
</dbReference>
<dbReference type="Gene3D" id="3.40.50.410">
    <property type="entry name" value="von Willebrand factor, type A domain"/>
    <property type="match status" value="1"/>
</dbReference>
<keyword evidence="3" id="KW-0732">Signal</keyword>
<feature type="region of interest" description="Disordered" evidence="1">
    <location>
        <begin position="618"/>
        <end position="655"/>
    </location>
</feature>
<keyword evidence="2" id="KW-1133">Transmembrane helix</keyword>
<name>A0A8J5MUM1_HOMAM</name>
<dbReference type="SMART" id="SM00327">
    <property type="entry name" value="VWA"/>
    <property type="match status" value="1"/>
</dbReference>
<dbReference type="PANTHER" id="PTHR10579">
    <property type="entry name" value="CALCIUM-ACTIVATED CHLORIDE CHANNEL REGULATOR"/>
    <property type="match status" value="1"/>
</dbReference>
<protein>
    <submittedName>
        <fullName evidence="5">Calcium-activated chloride channel regulator 1-like 9</fullName>
    </submittedName>
</protein>
<dbReference type="InterPro" id="IPR013642">
    <property type="entry name" value="CLCA_N"/>
</dbReference>
<proteinExistence type="predicted"/>
<organism evidence="5 6">
    <name type="scientific">Homarus americanus</name>
    <name type="common">American lobster</name>
    <dbReference type="NCBI Taxonomy" id="6706"/>
    <lineage>
        <taxon>Eukaryota</taxon>
        <taxon>Metazoa</taxon>
        <taxon>Ecdysozoa</taxon>
        <taxon>Arthropoda</taxon>
        <taxon>Crustacea</taxon>
        <taxon>Multicrustacea</taxon>
        <taxon>Malacostraca</taxon>
        <taxon>Eumalacostraca</taxon>
        <taxon>Eucarida</taxon>
        <taxon>Decapoda</taxon>
        <taxon>Pleocyemata</taxon>
        <taxon>Astacidea</taxon>
        <taxon>Nephropoidea</taxon>
        <taxon>Nephropidae</taxon>
        <taxon>Homarus</taxon>
    </lineage>
</organism>
<reference evidence="5" key="1">
    <citation type="journal article" date="2021" name="Sci. Adv.">
        <title>The American lobster genome reveals insights on longevity, neural, and immune adaptations.</title>
        <authorList>
            <person name="Polinski J.M."/>
            <person name="Zimin A.V."/>
            <person name="Clark K.F."/>
            <person name="Kohn A.B."/>
            <person name="Sadowski N."/>
            <person name="Timp W."/>
            <person name="Ptitsyn A."/>
            <person name="Khanna P."/>
            <person name="Romanova D.Y."/>
            <person name="Williams P."/>
            <person name="Greenwood S.J."/>
            <person name="Moroz L.L."/>
            <person name="Walt D.R."/>
            <person name="Bodnar A.G."/>
        </authorList>
    </citation>
    <scope>NUCLEOTIDE SEQUENCE</scope>
    <source>
        <strain evidence="5">GMGI-L3</strain>
    </source>
</reference>
<dbReference type="NCBIfam" id="NF041940">
    <property type="entry name" value="choice_anch_X"/>
    <property type="match status" value="1"/>
</dbReference>
<evidence type="ECO:0000256" key="3">
    <source>
        <dbReference type="SAM" id="SignalP"/>
    </source>
</evidence>
<gene>
    <name evidence="5" type="primary">Clca1-L9</name>
    <name evidence="5" type="ORF">Hamer_G020734</name>
</gene>
<dbReference type="InterPro" id="IPR051266">
    <property type="entry name" value="CLCR"/>
</dbReference>
<feature type="transmembrane region" description="Helical" evidence="2">
    <location>
        <begin position="1038"/>
        <end position="1065"/>
    </location>
</feature>
<dbReference type="Pfam" id="PF00092">
    <property type="entry name" value="VWA"/>
    <property type="match status" value="1"/>
</dbReference>
<dbReference type="InterPro" id="IPR036465">
    <property type="entry name" value="vWFA_dom_sf"/>
</dbReference>
<feature type="domain" description="VWFA" evidence="4">
    <location>
        <begin position="330"/>
        <end position="504"/>
    </location>
</feature>
<evidence type="ECO:0000256" key="2">
    <source>
        <dbReference type="SAM" id="Phobius"/>
    </source>
</evidence>
<dbReference type="GO" id="GO:0032991">
    <property type="term" value="C:protein-containing complex"/>
    <property type="evidence" value="ECO:0007669"/>
    <property type="project" value="UniProtKB-ARBA"/>
</dbReference>
<dbReference type="InterPro" id="IPR002035">
    <property type="entry name" value="VWF_A"/>
</dbReference>
<evidence type="ECO:0000313" key="5">
    <source>
        <dbReference type="EMBL" id="KAG7164226.1"/>
    </source>
</evidence>
<feature type="signal peptide" evidence="3">
    <location>
        <begin position="1"/>
        <end position="23"/>
    </location>
</feature>
<feature type="compositionally biased region" description="Basic and acidic residues" evidence="1">
    <location>
        <begin position="856"/>
        <end position="867"/>
    </location>
</feature>
<comment type="caution">
    <text evidence="5">The sequence shown here is derived from an EMBL/GenBank/DDBJ whole genome shotgun (WGS) entry which is preliminary data.</text>
</comment>
<keyword evidence="2" id="KW-0812">Transmembrane</keyword>
<feature type="chain" id="PRO_5035206352" evidence="3">
    <location>
        <begin position="24"/>
        <end position="1087"/>
    </location>
</feature>
<feature type="compositionally biased region" description="Basic and acidic residues" evidence="1">
    <location>
        <begin position="831"/>
        <end position="848"/>
    </location>
</feature>
<evidence type="ECO:0000256" key="1">
    <source>
        <dbReference type="SAM" id="MobiDB-lite"/>
    </source>
</evidence>
<dbReference type="EMBL" id="JAHLQT010025502">
    <property type="protein sequence ID" value="KAG7164226.1"/>
    <property type="molecule type" value="Genomic_DNA"/>
</dbReference>
<evidence type="ECO:0000259" key="4">
    <source>
        <dbReference type="PROSITE" id="PS50234"/>
    </source>
</evidence>
<dbReference type="CDD" id="cd00198">
    <property type="entry name" value="vWFA"/>
    <property type="match status" value="1"/>
</dbReference>
<dbReference type="AlphaFoldDB" id="A0A8J5MUM1"/>
<sequence>MGRMVAMLFFILSTGFVLGLVRANIVLHENGYEGVVVVIGEKVPEDPNIIENLKLMFEDGSRVLDEATHHRAHFREVTIVVPSTWTHKEEYMNTSGSGWMKHADVRVDEPHPVHGDAPYTLQLGGCGDPGAYIHLSPGYATAMYHHLQSVYGPPGKVLVHEWSHLRWGVFDEYGEHDTHTPPFYIGEDRQVHVTGCSADIKGWLMTKNGSECHADHSGMPNRQCHFFPAPRNNATASFMNLYFLDSVTMFCDNNTHNSFAPNTHNLQCDGRSVWDVISQHQDFKDNMLNGTLKPWTSSSYRNPPQEKQPHPQVLTPRFQVIQEAALEKPRFVLLLDLSGSMDQYMNQFYQAVVRFVRNLAPTGSLMSVVSFANTSRLDLNFTVVPEDRDDIVASLPKTYTVGGYTAIGGALEFVLQLVEETGIEGKGLMVVLITDGEETIHPKVETKLPAVKRKGIIINTVSFGPNATDCLEFWAKETGGRSYYHSTGSSGSLSSLDALLFDAITKDDDRQIDQLLQVYRMTHNITAGRNHFQVGEVVLDSSLGHETRFTFTETFSISVTLRAPDGQEYDAGSNSRIYHADNTTRTITFNILEAMPGRWEYNIRFRFSTPNEVQVAVTSHPSRKTRQVPISNPPHIQPSNSPPIHPSDLPSIQTSNPPLIQPSNPLPIHPSNPPLIHPSNPPHIHPSNPPHIHPSNPPHIQPIITHPLLFPRVKAWMPASNITYPEPALVYAYISQGYSTVLDATVTAVIVPPTEDGPITFSLLDNGVGADTRAKDGIYSAYFTQFSANGRYSLSATVSTSNRTVKLQGYSTDRGEDHLRVPGSSAIRRLSFPEEEKMLSDPRSKFPPDELVPSEDGGRSKDGADDLDRTVNRLQKVEPFTRFTSGGIFKVNNFHPGDQQPPGRVTDLVVSSVYLYDASVTLAWTSPGDDLYTGTASSLELRYHKTMKIHHNFKLGYPVNSSLLTYGDLTPKPAGDLHTIILTIPGETAENLEGRAIFFALRARDESGNSGDLSNIATAYFPYKKYTRNIKEEQKMDAISGLVVLVVLAAIIIIIVAFIASVKFLHVRKRKQRKEQQLVEAGNRYCG</sequence>
<keyword evidence="2" id="KW-0472">Membrane</keyword>
<evidence type="ECO:0000313" key="6">
    <source>
        <dbReference type="Proteomes" id="UP000747542"/>
    </source>
</evidence>
<feature type="region of interest" description="Disordered" evidence="1">
    <location>
        <begin position="831"/>
        <end position="867"/>
    </location>
</feature>
<dbReference type="PANTHER" id="PTHR10579:SF177">
    <property type="entry name" value="CALCIUM-ACTIVATED CHLORIDE CHANNEL REGULATOR 4-LIKE PROTEIN"/>
    <property type="match status" value="1"/>
</dbReference>
<keyword evidence="6" id="KW-1185">Reference proteome</keyword>
<dbReference type="Pfam" id="PF08434">
    <property type="entry name" value="CLCA"/>
    <property type="match status" value="1"/>
</dbReference>
<accession>A0A8J5MUM1</accession>